<gene>
    <name evidence="2" type="ORF">EVG73_12730</name>
</gene>
<evidence type="ECO:0000313" key="2">
    <source>
        <dbReference type="EMBL" id="ECB1913248.1"/>
    </source>
</evidence>
<protein>
    <submittedName>
        <fullName evidence="2">XRE family transcriptional regulator</fullName>
    </submittedName>
</protein>
<dbReference type="SUPFAM" id="SSF47413">
    <property type="entry name" value="lambda repressor-like DNA-binding domains"/>
    <property type="match status" value="1"/>
</dbReference>
<dbReference type="CDD" id="cd00093">
    <property type="entry name" value="HTH_XRE"/>
    <property type="match status" value="1"/>
</dbReference>
<dbReference type="InterPro" id="IPR010982">
    <property type="entry name" value="Lambda_DNA-bd_dom_sf"/>
</dbReference>
<organism evidence="2">
    <name type="scientific">Salmonella newport</name>
    <dbReference type="NCBI Taxonomy" id="108619"/>
    <lineage>
        <taxon>Bacteria</taxon>
        <taxon>Pseudomonadati</taxon>
        <taxon>Pseudomonadota</taxon>
        <taxon>Gammaproteobacteria</taxon>
        <taxon>Enterobacterales</taxon>
        <taxon>Enterobacteriaceae</taxon>
        <taxon>Salmonella</taxon>
    </lineage>
</organism>
<dbReference type="EMBL" id="AAHWTY010000032">
    <property type="protein sequence ID" value="ECB1913248.1"/>
    <property type="molecule type" value="Genomic_DNA"/>
</dbReference>
<feature type="domain" description="HTH cro/C1-type" evidence="1">
    <location>
        <begin position="99"/>
        <end position="141"/>
    </location>
</feature>
<dbReference type="AlphaFoldDB" id="A0A5X8XUG7"/>
<proteinExistence type="predicted"/>
<dbReference type="InterPro" id="IPR001387">
    <property type="entry name" value="Cro/C1-type_HTH"/>
</dbReference>
<reference evidence="2" key="1">
    <citation type="submission" date="2019-01" db="EMBL/GenBank/DDBJ databases">
        <authorList>
            <person name="Ashton P.M."/>
            <person name="Dallman T."/>
            <person name="Nair S."/>
            <person name="De Pinna E."/>
            <person name="Peters T."/>
            <person name="Grant K."/>
        </authorList>
    </citation>
    <scope>NUCLEOTIDE SEQUENCE</scope>
    <source>
        <strain evidence="2">500372</strain>
    </source>
</reference>
<dbReference type="Gene3D" id="1.10.260.40">
    <property type="entry name" value="lambda repressor-like DNA-binding domains"/>
    <property type="match status" value="1"/>
</dbReference>
<dbReference type="SMART" id="SM00530">
    <property type="entry name" value="HTH_XRE"/>
    <property type="match status" value="1"/>
</dbReference>
<comment type="caution">
    <text evidence="2">The sequence shown here is derived from an EMBL/GenBank/DDBJ whole genome shotgun (WGS) entry which is preliminary data.</text>
</comment>
<accession>A0A5X8XUG7</accession>
<evidence type="ECO:0000259" key="1">
    <source>
        <dbReference type="PROSITE" id="PS50943"/>
    </source>
</evidence>
<sequence>MFNVKRNGASVEITEIPASIPFSAFKNIADETGATETLVCYFKDKTEYEVIIQQTSENMAATVGWMAKEVRKISKRDVDVSTIGKRIGFMRVKRHMYAQELEDAIGAPEGSVFRWETGKAIPSDSYIKGLALMLECDYAWLRNGENYTVADERAKQNKGFRDLEKSVYAAQMAATKDNDNKNNTTKHERWIIDISGDNYKFTREINGEMNAEYCYIKKDLATVYAILVINGFEPPVHLKLMGL</sequence>
<dbReference type="PROSITE" id="PS50943">
    <property type="entry name" value="HTH_CROC1"/>
    <property type="match status" value="1"/>
</dbReference>
<dbReference type="GO" id="GO:0003677">
    <property type="term" value="F:DNA binding"/>
    <property type="evidence" value="ECO:0007669"/>
    <property type="project" value="InterPro"/>
</dbReference>
<name>A0A5X8XUG7_SALNE</name>